<dbReference type="InterPro" id="IPR052345">
    <property type="entry name" value="Rad_response_metalloprotease"/>
</dbReference>
<dbReference type="InterPro" id="IPR010982">
    <property type="entry name" value="Lambda_DNA-bd_dom_sf"/>
</dbReference>
<dbReference type="EMBL" id="ALWX01000014">
    <property type="protein sequence ID" value="EKA62078.1"/>
    <property type="molecule type" value="Genomic_DNA"/>
</dbReference>
<dbReference type="InterPro" id="IPR001387">
    <property type="entry name" value="Cro/C1-type_HTH"/>
</dbReference>
<proteinExistence type="predicted"/>
<dbReference type="CDD" id="cd00093">
    <property type="entry name" value="HTH_XRE"/>
    <property type="match status" value="1"/>
</dbReference>
<dbReference type="STRING" id="1210046.B277_03450"/>
<dbReference type="Pfam" id="PF13560">
    <property type="entry name" value="HTH_31"/>
    <property type="match status" value="1"/>
</dbReference>
<sequence length="269" mass="28887">MERVRLVMERTGLSQGEFAQQVGLDASKMSKSLAGARRFSSLDLARIAEFGHVSVDWLLTGEEDAVAMAARAEGGTNIGGAAAMAARITELRSSAVALGRGRVTTKVEMPRSGQWAADGEALALSAREAIGGEVHLADDLASEIDRLFGVDVGIMDLGDAVDGLCARTDEAVAILAAPTPIFARQRFTLAHELGHVLAEDDQGSTSTKTSSPPVIGRASSAPTPLRQRSLCRRPISARSWSTRWMTSPSPIWCWISRCRRVRWRSGSRD</sequence>
<dbReference type="PANTHER" id="PTHR43236">
    <property type="entry name" value="ANTITOXIN HIGA1"/>
    <property type="match status" value="1"/>
</dbReference>
<dbReference type="AlphaFoldDB" id="K1ESA1"/>
<dbReference type="Gene3D" id="1.10.260.40">
    <property type="entry name" value="lambda repressor-like DNA-binding domains"/>
    <property type="match status" value="1"/>
</dbReference>
<dbReference type="GO" id="GO:0003677">
    <property type="term" value="F:DNA binding"/>
    <property type="evidence" value="ECO:0007669"/>
    <property type="project" value="InterPro"/>
</dbReference>
<evidence type="ECO:0000313" key="3">
    <source>
        <dbReference type="EMBL" id="EKA62078.1"/>
    </source>
</evidence>
<dbReference type="SMART" id="SM00530">
    <property type="entry name" value="HTH_XRE"/>
    <property type="match status" value="1"/>
</dbReference>
<reference evidence="3 4" key="1">
    <citation type="journal article" date="2012" name="J. Bacteriol.">
        <title>Genome Sequence of Janibacter hoylei MTCC8307, Isolated from the Stratospheric Air.</title>
        <authorList>
            <person name="Pawar S.P."/>
            <person name="Dhotre D.P."/>
            <person name="Shetty S.A."/>
            <person name="Chowdhury S.P."/>
            <person name="Chaudhari B.L."/>
            <person name="Shouche Y.S."/>
        </authorList>
    </citation>
    <scope>NUCLEOTIDE SEQUENCE [LARGE SCALE GENOMIC DNA]</scope>
    <source>
        <strain evidence="3 4">PVAS-1</strain>
    </source>
</reference>
<name>K1ESA1_9MICO</name>
<feature type="region of interest" description="Disordered" evidence="1">
    <location>
        <begin position="198"/>
        <end position="221"/>
    </location>
</feature>
<dbReference type="Proteomes" id="UP000004474">
    <property type="component" value="Unassembled WGS sequence"/>
</dbReference>
<dbReference type="SUPFAM" id="SSF47413">
    <property type="entry name" value="lambda repressor-like DNA-binding domains"/>
    <property type="match status" value="1"/>
</dbReference>
<evidence type="ECO:0000313" key="4">
    <source>
        <dbReference type="Proteomes" id="UP000004474"/>
    </source>
</evidence>
<gene>
    <name evidence="3" type="ORF">B277_03450</name>
</gene>
<dbReference type="Gene3D" id="1.10.10.2910">
    <property type="match status" value="1"/>
</dbReference>
<comment type="caution">
    <text evidence="3">The sequence shown here is derived from an EMBL/GenBank/DDBJ whole genome shotgun (WGS) entry which is preliminary data.</text>
</comment>
<evidence type="ECO:0000259" key="2">
    <source>
        <dbReference type="PROSITE" id="PS50943"/>
    </source>
</evidence>
<feature type="domain" description="HTH cro/C1-type" evidence="2">
    <location>
        <begin position="4"/>
        <end position="58"/>
    </location>
</feature>
<dbReference type="PROSITE" id="PS50943">
    <property type="entry name" value="HTH_CROC1"/>
    <property type="match status" value="1"/>
</dbReference>
<dbReference type="PANTHER" id="PTHR43236:SF2">
    <property type="entry name" value="BLL0069 PROTEIN"/>
    <property type="match status" value="1"/>
</dbReference>
<feature type="compositionally biased region" description="Polar residues" evidence="1">
    <location>
        <begin position="203"/>
        <end position="212"/>
    </location>
</feature>
<accession>K1ESA1</accession>
<evidence type="ECO:0000256" key="1">
    <source>
        <dbReference type="SAM" id="MobiDB-lite"/>
    </source>
</evidence>
<organism evidence="3 4">
    <name type="scientific">Janibacter hoylei PVAS-1</name>
    <dbReference type="NCBI Taxonomy" id="1210046"/>
    <lineage>
        <taxon>Bacteria</taxon>
        <taxon>Bacillati</taxon>
        <taxon>Actinomycetota</taxon>
        <taxon>Actinomycetes</taxon>
        <taxon>Micrococcales</taxon>
        <taxon>Intrasporangiaceae</taxon>
        <taxon>Janibacter</taxon>
    </lineage>
</organism>
<protein>
    <recommendedName>
        <fullName evidence="2">HTH cro/C1-type domain-containing protein</fullName>
    </recommendedName>
</protein>
<dbReference type="eggNOG" id="COG2856">
    <property type="taxonomic scope" value="Bacteria"/>
</dbReference>